<dbReference type="HAMAP" id="MF_01363">
    <property type="entry name" value="Ribosomal_bL21"/>
    <property type="match status" value="1"/>
</dbReference>
<evidence type="ECO:0000313" key="6">
    <source>
        <dbReference type="EMBL" id="OGL78883.1"/>
    </source>
</evidence>
<dbReference type="PANTHER" id="PTHR21349:SF0">
    <property type="entry name" value="LARGE RIBOSOMAL SUBUNIT PROTEIN BL21M"/>
    <property type="match status" value="1"/>
</dbReference>
<reference evidence="6 7" key="1">
    <citation type="journal article" date="2016" name="Nat. Commun.">
        <title>Thousands of microbial genomes shed light on interconnected biogeochemical processes in an aquifer system.</title>
        <authorList>
            <person name="Anantharaman K."/>
            <person name="Brown C.T."/>
            <person name="Hug L.A."/>
            <person name="Sharon I."/>
            <person name="Castelle C.J."/>
            <person name="Probst A.J."/>
            <person name="Thomas B.C."/>
            <person name="Singh A."/>
            <person name="Wilkins M.J."/>
            <person name="Karaoz U."/>
            <person name="Brodie E.L."/>
            <person name="Williams K.H."/>
            <person name="Hubbard S.S."/>
            <person name="Banfield J.F."/>
        </authorList>
    </citation>
    <scope>NUCLEOTIDE SEQUENCE [LARGE SCALE GENOMIC DNA]</scope>
</reference>
<dbReference type="NCBIfam" id="TIGR00061">
    <property type="entry name" value="L21"/>
    <property type="match status" value="1"/>
</dbReference>
<keyword evidence="3 4" id="KW-0687">Ribonucleoprotein</keyword>
<name>A0A1F7UKS5_9BACT</name>
<dbReference type="AlphaFoldDB" id="A0A1F7UKS5"/>
<dbReference type="GO" id="GO:0006412">
    <property type="term" value="P:translation"/>
    <property type="evidence" value="ECO:0007669"/>
    <property type="project" value="UniProtKB-UniRule"/>
</dbReference>
<comment type="similarity">
    <text evidence="1 4 5">Belongs to the bacterial ribosomal protein bL21 family.</text>
</comment>
<comment type="subunit">
    <text evidence="4">Part of the 50S ribosomal subunit. Contacts protein L20.</text>
</comment>
<dbReference type="GO" id="GO:0003735">
    <property type="term" value="F:structural constituent of ribosome"/>
    <property type="evidence" value="ECO:0007669"/>
    <property type="project" value="InterPro"/>
</dbReference>
<comment type="caution">
    <text evidence="6">The sequence shown here is derived from an EMBL/GenBank/DDBJ whole genome shotgun (WGS) entry which is preliminary data.</text>
</comment>
<dbReference type="Pfam" id="PF00829">
    <property type="entry name" value="Ribosomal_L21p"/>
    <property type="match status" value="1"/>
</dbReference>
<keyword evidence="4 5" id="KW-0694">RNA-binding</keyword>
<evidence type="ECO:0000256" key="1">
    <source>
        <dbReference type="ARBA" id="ARBA00008563"/>
    </source>
</evidence>
<sequence length="103" mass="11424">MFAIIKTGGKQYIVREGDALAIEKLDGSTGDKVEFEVLLRAEDDASKLDVGTPTVADAKVHGEITEQGRAKKVEVVHYKAKVRYRKRSGHRQPFTKVKITKVA</sequence>
<dbReference type="PANTHER" id="PTHR21349">
    <property type="entry name" value="50S RIBOSOMAL PROTEIN L21"/>
    <property type="match status" value="1"/>
</dbReference>
<dbReference type="SUPFAM" id="SSF141091">
    <property type="entry name" value="L21p-like"/>
    <property type="match status" value="1"/>
</dbReference>
<gene>
    <name evidence="4" type="primary">rplU</name>
    <name evidence="6" type="ORF">A3E39_03575</name>
</gene>
<comment type="function">
    <text evidence="4 5">This protein binds to 23S rRNA in the presence of protein L20.</text>
</comment>
<dbReference type="EMBL" id="MGEH01000022">
    <property type="protein sequence ID" value="OGL78883.1"/>
    <property type="molecule type" value="Genomic_DNA"/>
</dbReference>
<evidence type="ECO:0000256" key="4">
    <source>
        <dbReference type="HAMAP-Rule" id="MF_01363"/>
    </source>
</evidence>
<dbReference type="Proteomes" id="UP000176603">
    <property type="component" value="Unassembled WGS sequence"/>
</dbReference>
<evidence type="ECO:0000256" key="5">
    <source>
        <dbReference type="RuleBase" id="RU000562"/>
    </source>
</evidence>
<dbReference type="GO" id="GO:0005737">
    <property type="term" value="C:cytoplasm"/>
    <property type="evidence" value="ECO:0007669"/>
    <property type="project" value="UniProtKB-ARBA"/>
</dbReference>
<keyword evidence="2 4" id="KW-0689">Ribosomal protein</keyword>
<dbReference type="InterPro" id="IPR028909">
    <property type="entry name" value="bL21-like"/>
</dbReference>
<accession>A0A1F7UKS5</accession>
<proteinExistence type="inferred from homology"/>
<dbReference type="GO" id="GO:0005840">
    <property type="term" value="C:ribosome"/>
    <property type="evidence" value="ECO:0007669"/>
    <property type="project" value="UniProtKB-KW"/>
</dbReference>
<dbReference type="GO" id="GO:1990904">
    <property type="term" value="C:ribonucleoprotein complex"/>
    <property type="evidence" value="ECO:0007669"/>
    <property type="project" value="UniProtKB-KW"/>
</dbReference>
<dbReference type="STRING" id="1802399.A3E39_03575"/>
<protein>
    <recommendedName>
        <fullName evidence="4">Large ribosomal subunit protein bL21</fullName>
    </recommendedName>
</protein>
<dbReference type="InterPro" id="IPR036164">
    <property type="entry name" value="bL21-like_sf"/>
</dbReference>
<dbReference type="InterPro" id="IPR001787">
    <property type="entry name" value="Ribosomal_bL21"/>
</dbReference>
<evidence type="ECO:0000256" key="2">
    <source>
        <dbReference type="ARBA" id="ARBA00022980"/>
    </source>
</evidence>
<organism evidence="6 7">
    <name type="scientific">Candidatus Uhrbacteria bacterium RIFCSPHIGHO2_12_FULL_60_25</name>
    <dbReference type="NCBI Taxonomy" id="1802399"/>
    <lineage>
        <taxon>Bacteria</taxon>
        <taxon>Candidatus Uhriibacteriota</taxon>
    </lineage>
</organism>
<dbReference type="GO" id="GO:0019843">
    <property type="term" value="F:rRNA binding"/>
    <property type="evidence" value="ECO:0007669"/>
    <property type="project" value="UniProtKB-UniRule"/>
</dbReference>
<evidence type="ECO:0000256" key="3">
    <source>
        <dbReference type="ARBA" id="ARBA00023274"/>
    </source>
</evidence>
<keyword evidence="4 5" id="KW-0699">rRNA-binding</keyword>
<evidence type="ECO:0000313" key="7">
    <source>
        <dbReference type="Proteomes" id="UP000176603"/>
    </source>
</evidence>